<keyword evidence="6" id="KW-0808">Transferase</keyword>
<evidence type="ECO:0000256" key="8">
    <source>
        <dbReference type="ARBA" id="ARBA00022741"/>
    </source>
</evidence>
<dbReference type="GO" id="GO:0005524">
    <property type="term" value="F:ATP binding"/>
    <property type="evidence" value="ECO:0007669"/>
    <property type="project" value="UniProtKB-KW"/>
</dbReference>
<dbReference type="InterPro" id="IPR033463">
    <property type="entry name" value="sCache_3"/>
</dbReference>
<sequence length="545" mass="59370">MSRFRLLKIRKLKLGTRLMWSMSFISLLQATLIGGFAWVNLSVSLDREIGQRALSVAKTVAAVPAIIEGVEQRDSASLNHLAQHLARTNDALFIVIGDKNSLRLAHPNPSKLGLSMADDDGDTGAIALLQGEAYIDKAEGSLGYSTRGKAPIYDQYGEDIIGIVSVGYSLSQVQATIQRYSTWLTLVLVSAIIGSILAAIVIARRLKREIFGLEPEEIARKFQEQEATLQSVVEGIIAINKDGIVTTFNRRAIEMLGLDTGTQLEGLPIETVLPDTKLLELMSNGVPQFDLEVWLHNKQLVVNRLPVKFEGEIIGAVSSFRPRDEVDAISQQLTKIEQYADTLRSQAHEYSNKLHTIAGLIQLDAKQDALALIGREAQDHQALITLLVKATPNPVIAGCLLGKYNRAKEMGLSLRIDNESELAGLPKNITQDQLASVLGNLIDNALEATLNSTGAGGEVSISFTDIGQDVIIEVQDQGPGVPIELQETIFTKGYSSKTGREHGIGLYLIANIIQQCQGHIDIENLEPKGSRFILYLPKTEGAIAL</sequence>
<accession>A0ABV7WLM2</accession>
<dbReference type="PRINTS" id="PR00344">
    <property type="entry name" value="BCTRLSENSOR"/>
</dbReference>
<evidence type="ECO:0000256" key="13">
    <source>
        <dbReference type="ARBA" id="ARBA00023136"/>
    </source>
</evidence>
<keyword evidence="11 14" id="KW-1133">Transmembrane helix</keyword>
<dbReference type="PROSITE" id="PS50109">
    <property type="entry name" value="HIS_KIN"/>
    <property type="match status" value="1"/>
</dbReference>
<dbReference type="Gene3D" id="3.30.450.20">
    <property type="entry name" value="PAS domain"/>
    <property type="match status" value="2"/>
</dbReference>
<keyword evidence="7 14" id="KW-0812">Transmembrane</keyword>
<keyword evidence="12" id="KW-0902">Two-component regulatory system</keyword>
<evidence type="ECO:0000256" key="14">
    <source>
        <dbReference type="SAM" id="Phobius"/>
    </source>
</evidence>
<dbReference type="EMBL" id="JBHRYN010000003">
    <property type="protein sequence ID" value="MFC3700223.1"/>
    <property type="molecule type" value="Genomic_DNA"/>
</dbReference>
<evidence type="ECO:0000256" key="9">
    <source>
        <dbReference type="ARBA" id="ARBA00022777"/>
    </source>
</evidence>
<dbReference type="InterPro" id="IPR016120">
    <property type="entry name" value="Sig_transdc_His_kin_SpoOB"/>
</dbReference>
<dbReference type="InterPro" id="IPR005467">
    <property type="entry name" value="His_kinase_dom"/>
</dbReference>
<dbReference type="Gene3D" id="3.30.565.10">
    <property type="entry name" value="Histidine kinase-like ATPase, C-terminal domain"/>
    <property type="match status" value="1"/>
</dbReference>
<keyword evidence="8" id="KW-0547">Nucleotide-binding</keyword>
<evidence type="ECO:0000259" key="15">
    <source>
        <dbReference type="PROSITE" id="PS50109"/>
    </source>
</evidence>
<evidence type="ECO:0000313" key="17">
    <source>
        <dbReference type="Proteomes" id="UP001595710"/>
    </source>
</evidence>
<dbReference type="RefSeq" id="WP_290280948.1">
    <property type="nucleotide sequence ID" value="NZ_JAUFQI010000001.1"/>
</dbReference>
<proteinExistence type="predicted"/>
<dbReference type="SUPFAM" id="SSF55785">
    <property type="entry name" value="PYP-like sensor domain (PAS domain)"/>
    <property type="match status" value="1"/>
</dbReference>
<dbReference type="Pfam" id="PF00989">
    <property type="entry name" value="PAS"/>
    <property type="match status" value="1"/>
</dbReference>
<keyword evidence="5" id="KW-0597">Phosphoprotein</keyword>
<dbReference type="InterPro" id="IPR029151">
    <property type="entry name" value="Sensor-like_sf"/>
</dbReference>
<gene>
    <name evidence="16" type="ORF">ACFOND_01120</name>
</gene>
<evidence type="ECO:0000256" key="3">
    <source>
        <dbReference type="ARBA" id="ARBA00012438"/>
    </source>
</evidence>
<evidence type="ECO:0000256" key="1">
    <source>
        <dbReference type="ARBA" id="ARBA00000085"/>
    </source>
</evidence>
<dbReference type="Pfam" id="PF17203">
    <property type="entry name" value="sCache_3_2"/>
    <property type="match status" value="1"/>
</dbReference>
<evidence type="ECO:0000256" key="12">
    <source>
        <dbReference type="ARBA" id="ARBA00023012"/>
    </source>
</evidence>
<dbReference type="InterPro" id="IPR036890">
    <property type="entry name" value="HATPase_C_sf"/>
</dbReference>
<keyword evidence="4" id="KW-1003">Cell membrane</keyword>
<dbReference type="Gene3D" id="1.10.287.130">
    <property type="match status" value="1"/>
</dbReference>
<dbReference type="SUPFAM" id="SSF55874">
    <property type="entry name" value="ATPase domain of HSP90 chaperone/DNA topoisomerase II/histidine kinase"/>
    <property type="match status" value="1"/>
</dbReference>
<dbReference type="Pfam" id="PF02518">
    <property type="entry name" value="HATPase_c"/>
    <property type="match status" value="1"/>
</dbReference>
<keyword evidence="17" id="KW-1185">Reference proteome</keyword>
<keyword evidence="10 16" id="KW-0067">ATP-binding</keyword>
<feature type="domain" description="Histidine kinase" evidence="15">
    <location>
        <begin position="345"/>
        <end position="540"/>
    </location>
</feature>
<evidence type="ECO:0000256" key="6">
    <source>
        <dbReference type="ARBA" id="ARBA00022679"/>
    </source>
</evidence>
<protein>
    <recommendedName>
        <fullName evidence="3">histidine kinase</fullName>
        <ecNumber evidence="3">2.7.13.3</ecNumber>
    </recommendedName>
</protein>
<evidence type="ECO:0000256" key="7">
    <source>
        <dbReference type="ARBA" id="ARBA00022692"/>
    </source>
</evidence>
<reference evidence="17" key="1">
    <citation type="journal article" date="2019" name="Int. J. Syst. Evol. Microbiol.">
        <title>The Global Catalogue of Microorganisms (GCM) 10K type strain sequencing project: providing services to taxonomists for standard genome sequencing and annotation.</title>
        <authorList>
            <consortium name="The Broad Institute Genomics Platform"/>
            <consortium name="The Broad Institute Genome Sequencing Center for Infectious Disease"/>
            <person name="Wu L."/>
            <person name="Ma J."/>
        </authorList>
    </citation>
    <scope>NUCLEOTIDE SEQUENCE [LARGE SCALE GENOMIC DNA]</scope>
    <source>
        <strain evidence="17">CECT 8288</strain>
    </source>
</reference>
<dbReference type="Proteomes" id="UP001595710">
    <property type="component" value="Unassembled WGS sequence"/>
</dbReference>
<dbReference type="PANTHER" id="PTHR43547">
    <property type="entry name" value="TWO-COMPONENT HISTIDINE KINASE"/>
    <property type="match status" value="1"/>
</dbReference>
<dbReference type="EC" id="2.7.13.3" evidence="3"/>
<comment type="caution">
    <text evidence="16">The sequence shown here is derived from an EMBL/GenBank/DDBJ whole genome shotgun (WGS) entry which is preliminary data.</text>
</comment>
<dbReference type="InterPro" id="IPR035965">
    <property type="entry name" value="PAS-like_dom_sf"/>
</dbReference>
<dbReference type="InterPro" id="IPR013767">
    <property type="entry name" value="PAS_fold"/>
</dbReference>
<dbReference type="SUPFAM" id="SSF55890">
    <property type="entry name" value="Sporulation response regulatory protein Spo0B"/>
    <property type="match status" value="1"/>
</dbReference>
<dbReference type="PANTHER" id="PTHR43547:SF10">
    <property type="entry name" value="SENSOR HISTIDINE KINASE DCUS"/>
    <property type="match status" value="1"/>
</dbReference>
<evidence type="ECO:0000256" key="2">
    <source>
        <dbReference type="ARBA" id="ARBA00004651"/>
    </source>
</evidence>
<name>A0ABV7WLM2_9GAMM</name>
<evidence type="ECO:0000256" key="10">
    <source>
        <dbReference type="ARBA" id="ARBA00022840"/>
    </source>
</evidence>
<comment type="catalytic activity">
    <reaction evidence="1">
        <text>ATP + protein L-histidine = ADP + protein N-phospho-L-histidine.</text>
        <dbReference type="EC" id="2.7.13.3"/>
    </reaction>
</comment>
<keyword evidence="13 14" id="KW-0472">Membrane</keyword>
<evidence type="ECO:0000256" key="5">
    <source>
        <dbReference type="ARBA" id="ARBA00022553"/>
    </source>
</evidence>
<comment type="subcellular location">
    <subcellularLocation>
        <location evidence="2">Cell membrane</location>
        <topology evidence="2">Multi-pass membrane protein</topology>
    </subcellularLocation>
</comment>
<feature type="transmembrane region" description="Helical" evidence="14">
    <location>
        <begin position="180"/>
        <end position="203"/>
    </location>
</feature>
<evidence type="ECO:0000256" key="4">
    <source>
        <dbReference type="ARBA" id="ARBA00022475"/>
    </source>
</evidence>
<dbReference type="InterPro" id="IPR000014">
    <property type="entry name" value="PAS"/>
</dbReference>
<dbReference type="CDD" id="cd16915">
    <property type="entry name" value="HATPase_DpiB-CitA-like"/>
    <property type="match status" value="1"/>
</dbReference>
<evidence type="ECO:0000256" key="11">
    <source>
        <dbReference type="ARBA" id="ARBA00022989"/>
    </source>
</evidence>
<dbReference type="SUPFAM" id="SSF103190">
    <property type="entry name" value="Sensory domain-like"/>
    <property type="match status" value="1"/>
</dbReference>
<organism evidence="16 17">
    <name type="scientific">Reinekea marina</name>
    <dbReference type="NCBI Taxonomy" id="1310421"/>
    <lineage>
        <taxon>Bacteria</taxon>
        <taxon>Pseudomonadati</taxon>
        <taxon>Pseudomonadota</taxon>
        <taxon>Gammaproteobacteria</taxon>
        <taxon>Oceanospirillales</taxon>
        <taxon>Saccharospirillaceae</taxon>
        <taxon>Reinekea</taxon>
    </lineage>
</organism>
<keyword evidence="9" id="KW-0418">Kinase</keyword>
<dbReference type="InterPro" id="IPR004358">
    <property type="entry name" value="Sig_transdc_His_kin-like_C"/>
</dbReference>
<dbReference type="InterPro" id="IPR003594">
    <property type="entry name" value="HATPase_dom"/>
</dbReference>
<dbReference type="SMART" id="SM00387">
    <property type="entry name" value="HATPase_c"/>
    <property type="match status" value="1"/>
</dbReference>
<evidence type="ECO:0000313" key="16">
    <source>
        <dbReference type="EMBL" id="MFC3700223.1"/>
    </source>
</evidence>
<dbReference type="SMART" id="SM00091">
    <property type="entry name" value="PAS"/>
    <property type="match status" value="1"/>
</dbReference>
<dbReference type="CDD" id="cd00130">
    <property type="entry name" value="PAS"/>
    <property type="match status" value="1"/>
</dbReference>